<organism evidence="1 2">
    <name type="scientific">Rhodofomes roseus</name>
    <dbReference type="NCBI Taxonomy" id="34475"/>
    <lineage>
        <taxon>Eukaryota</taxon>
        <taxon>Fungi</taxon>
        <taxon>Dikarya</taxon>
        <taxon>Basidiomycota</taxon>
        <taxon>Agaricomycotina</taxon>
        <taxon>Agaricomycetes</taxon>
        <taxon>Polyporales</taxon>
        <taxon>Rhodofomes</taxon>
    </lineage>
</organism>
<evidence type="ECO:0000313" key="2">
    <source>
        <dbReference type="Proteomes" id="UP000298390"/>
    </source>
</evidence>
<sequence length="58" mass="6535">MSVVDRELDLSERDLFSSVGNALYFLPLHSNLPRTADNVRDVDQLDPYLDAVSHSDTD</sequence>
<evidence type="ECO:0000313" key="1">
    <source>
        <dbReference type="EMBL" id="TFY64368.1"/>
    </source>
</evidence>
<gene>
    <name evidence="1" type="ORF">EVJ58_g2650</name>
</gene>
<proteinExistence type="predicted"/>
<name>A0A4Y9YRN3_9APHY</name>
<comment type="caution">
    <text evidence="1">The sequence shown here is derived from an EMBL/GenBank/DDBJ whole genome shotgun (WGS) entry which is preliminary data.</text>
</comment>
<dbReference type="AlphaFoldDB" id="A0A4Y9YRN3"/>
<accession>A0A4Y9YRN3</accession>
<protein>
    <submittedName>
        <fullName evidence="1">Uncharacterized protein</fullName>
    </submittedName>
</protein>
<reference evidence="1 2" key="1">
    <citation type="submission" date="2019-01" db="EMBL/GenBank/DDBJ databases">
        <title>Genome sequencing of the rare red list fungi Fomitopsis rosea.</title>
        <authorList>
            <person name="Buettner E."/>
            <person name="Kellner H."/>
        </authorList>
    </citation>
    <scope>NUCLEOTIDE SEQUENCE [LARGE SCALE GENOMIC DNA]</scope>
    <source>
        <strain evidence="1 2">DSM 105464</strain>
    </source>
</reference>
<dbReference type="Proteomes" id="UP000298390">
    <property type="component" value="Unassembled WGS sequence"/>
</dbReference>
<dbReference type="EMBL" id="SEKV01000100">
    <property type="protein sequence ID" value="TFY64368.1"/>
    <property type="molecule type" value="Genomic_DNA"/>
</dbReference>